<dbReference type="EMBL" id="AP012603">
    <property type="protein sequence ID" value="BAM89969.1"/>
    <property type="molecule type" value="Genomic_DNA"/>
</dbReference>
<evidence type="ECO:0000313" key="2">
    <source>
        <dbReference type="EMBL" id="BAM89969.1"/>
    </source>
</evidence>
<evidence type="ECO:0000256" key="1">
    <source>
        <dbReference type="SAM" id="Coils"/>
    </source>
</evidence>
<organism evidence="2 3">
    <name type="scientific">Bradyrhizobium oligotrophicum S58</name>
    <dbReference type="NCBI Taxonomy" id="1245469"/>
    <lineage>
        <taxon>Bacteria</taxon>
        <taxon>Pseudomonadati</taxon>
        <taxon>Pseudomonadota</taxon>
        <taxon>Alphaproteobacteria</taxon>
        <taxon>Hyphomicrobiales</taxon>
        <taxon>Nitrobacteraceae</taxon>
        <taxon>Bradyrhizobium</taxon>
    </lineage>
</organism>
<dbReference type="HOGENOM" id="CLU_193548_0_0_5"/>
<proteinExistence type="predicted"/>
<dbReference type="GeneID" id="301817792"/>
<keyword evidence="1" id="KW-0175">Coiled coil</keyword>
<feature type="coiled-coil region" evidence="1">
    <location>
        <begin position="35"/>
        <end position="65"/>
    </location>
</feature>
<dbReference type="KEGG" id="aol:S58_39830"/>
<gene>
    <name evidence="2" type="ORF">S58_39830</name>
</gene>
<protein>
    <submittedName>
        <fullName evidence="2">Uncharacterized protein</fullName>
    </submittedName>
</protein>
<reference evidence="2 3" key="1">
    <citation type="journal article" date="2013" name="Appl. Environ. Microbiol.">
        <title>Genome analysis suggests that the soil oligotrophic bacterium Agromonas oligotrophica (Bradyrhizobium oligotrophicum) is a nitrogen-fixing symbiont of Aeschynomene indica.</title>
        <authorList>
            <person name="Okubo T."/>
            <person name="Fukushima S."/>
            <person name="Itakura M."/>
            <person name="Oshima K."/>
            <person name="Longtonglang A."/>
            <person name="Teaumroong N."/>
            <person name="Mitsui H."/>
            <person name="Hattori M."/>
            <person name="Hattori R."/>
            <person name="Hattori T."/>
            <person name="Minamisawa K."/>
        </authorList>
    </citation>
    <scope>NUCLEOTIDE SEQUENCE [LARGE SCALE GENOMIC DNA]</scope>
    <source>
        <strain evidence="2 3">S58</strain>
    </source>
</reference>
<keyword evidence="3" id="KW-1185">Reference proteome</keyword>
<dbReference type="RefSeq" id="WP_015667077.1">
    <property type="nucleotide sequence ID" value="NC_020453.1"/>
</dbReference>
<dbReference type="PATRIC" id="fig|1245469.3.peg.4066"/>
<name>M4Z8L5_9BRAD</name>
<dbReference type="AlphaFoldDB" id="M4Z8L5"/>
<accession>M4Z8L5</accession>
<dbReference type="OrthoDB" id="8253086at2"/>
<dbReference type="Proteomes" id="UP000011841">
    <property type="component" value="Chromosome"/>
</dbReference>
<sequence>MCDIDLVRLEIDRMRFQVGRQNREILQLRRAGISTEAAEALLQRMQQALLRLREQRELLKGEEARRQPRKQRSARHA</sequence>
<evidence type="ECO:0000313" key="3">
    <source>
        <dbReference type="Proteomes" id="UP000011841"/>
    </source>
</evidence>